<organism evidence="2 3">
    <name type="scientific">Paenacidovorax caeni</name>
    <dbReference type="NCBI Taxonomy" id="343013"/>
    <lineage>
        <taxon>Bacteria</taxon>
        <taxon>Pseudomonadati</taxon>
        <taxon>Pseudomonadota</taxon>
        <taxon>Betaproteobacteria</taxon>
        <taxon>Burkholderiales</taxon>
        <taxon>Comamonadaceae</taxon>
        <taxon>Paenacidovorax</taxon>
    </lineage>
</organism>
<dbReference type="Proteomes" id="UP000183656">
    <property type="component" value="Unassembled WGS sequence"/>
</dbReference>
<feature type="transmembrane region" description="Helical" evidence="1">
    <location>
        <begin position="291"/>
        <end position="309"/>
    </location>
</feature>
<evidence type="ECO:0000256" key="1">
    <source>
        <dbReference type="SAM" id="Phobius"/>
    </source>
</evidence>
<keyword evidence="3" id="KW-1185">Reference proteome</keyword>
<feature type="transmembrane region" description="Helical" evidence="1">
    <location>
        <begin position="249"/>
        <end position="271"/>
    </location>
</feature>
<evidence type="ECO:0000313" key="2">
    <source>
        <dbReference type="EMBL" id="SFU83553.1"/>
    </source>
</evidence>
<evidence type="ECO:0000313" key="3">
    <source>
        <dbReference type="Proteomes" id="UP000183656"/>
    </source>
</evidence>
<protein>
    <submittedName>
        <fullName evidence="2">Uncharacterized protein</fullName>
    </submittedName>
</protein>
<feature type="transmembrane region" description="Helical" evidence="1">
    <location>
        <begin position="149"/>
        <end position="165"/>
    </location>
</feature>
<feature type="transmembrane region" description="Helical" evidence="1">
    <location>
        <begin position="172"/>
        <end position="190"/>
    </location>
</feature>
<feature type="transmembrane region" description="Helical" evidence="1">
    <location>
        <begin position="68"/>
        <end position="86"/>
    </location>
</feature>
<dbReference type="STRING" id="343013.SAMN04489707_102532"/>
<keyword evidence="1" id="KW-0472">Membrane</keyword>
<gene>
    <name evidence="2" type="ORF">SAMN04489707_102532</name>
</gene>
<feature type="transmembrane region" description="Helical" evidence="1">
    <location>
        <begin position="217"/>
        <end position="237"/>
    </location>
</feature>
<name>A0A1I7JEG4_9BURK</name>
<keyword evidence="1" id="KW-0812">Transmembrane</keyword>
<accession>A0A1I7JEG4</accession>
<feature type="transmembrane region" description="Helical" evidence="1">
    <location>
        <begin position="33"/>
        <end position="56"/>
    </location>
</feature>
<feature type="transmembrane region" description="Helical" evidence="1">
    <location>
        <begin position="7"/>
        <end position="27"/>
    </location>
</feature>
<feature type="transmembrane region" description="Helical" evidence="1">
    <location>
        <begin position="98"/>
        <end position="118"/>
    </location>
</feature>
<proteinExistence type="predicted"/>
<feature type="transmembrane region" description="Helical" evidence="1">
    <location>
        <begin position="125"/>
        <end position="143"/>
    </location>
</feature>
<keyword evidence="1" id="KW-1133">Transmembrane helix</keyword>
<sequence length="318" mass="33645">MQKATCHMYSIPVLAGLFLMLLGLAWHGMSVSALVWGVLALAVMLLPLHAQAHAAVGCFLRGRLASPWPWLVLSIGLCSMVLWLGAEENGARRYYPVASLRSGLWGLVAFVVSLALFSQRRAPGMAAYAGLGLGCMALAACLLAQPDFYSLQLFGVAAVAVSLSARNGIRLGLPMAVGAGGAAFLAWVFLSPFRRERFLNTFFSASSQELVGTTPGGWWMAAMAVGFAVLLVWLVWVRRDDAVTPLQRQFAMAGVWVLLVVAGYPLLAGMLHWNVSSGVYGLPFFTPGGESLAVAALLAAVASGPGCSGRHAMRGTGF</sequence>
<reference evidence="2 3" key="1">
    <citation type="submission" date="2016-10" db="EMBL/GenBank/DDBJ databases">
        <authorList>
            <person name="de Groot N.N."/>
        </authorList>
    </citation>
    <scope>NUCLEOTIDE SEQUENCE [LARGE SCALE GENOMIC DNA]</scope>
    <source>
        <strain evidence="2 3">R-24608</strain>
    </source>
</reference>
<dbReference type="AlphaFoldDB" id="A0A1I7JEG4"/>
<dbReference type="EMBL" id="FPBX01000025">
    <property type="protein sequence ID" value="SFU83553.1"/>
    <property type="molecule type" value="Genomic_DNA"/>
</dbReference>